<reference evidence="1 2" key="2">
    <citation type="submission" date="2018-11" db="EMBL/GenBank/DDBJ databases">
        <authorList>
            <consortium name="Pathogen Informatics"/>
        </authorList>
    </citation>
    <scope>NUCLEOTIDE SEQUENCE [LARGE SCALE GENOMIC DNA]</scope>
</reference>
<dbReference type="WBParaSite" id="GPUH_0001838001-mRNA-1">
    <property type="protein sequence ID" value="GPUH_0001838001-mRNA-1"/>
    <property type="gene ID" value="GPUH_0001838001"/>
</dbReference>
<evidence type="ECO:0000313" key="1">
    <source>
        <dbReference type="EMBL" id="VDN31566.1"/>
    </source>
</evidence>
<dbReference type="OrthoDB" id="5826202at2759"/>
<name>A0A183EBL4_9BILA</name>
<gene>
    <name evidence="1" type="ORF">GPUH_LOCUS18355</name>
</gene>
<keyword evidence="2" id="KW-1185">Reference proteome</keyword>
<dbReference type="AlphaFoldDB" id="A0A183EBL4"/>
<sequence>MVVAARRLARKRLFDVDEVMSGLDWSDGNLRLVNVQGDRVLGSEVAVRDRSVDIPVKQWLYVFNSLFTPNYHHI</sequence>
<reference evidence="3" key="1">
    <citation type="submission" date="2016-06" db="UniProtKB">
        <authorList>
            <consortium name="WormBaseParasite"/>
        </authorList>
    </citation>
    <scope>IDENTIFICATION</scope>
</reference>
<evidence type="ECO:0000313" key="2">
    <source>
        <dbReference type="Proteomes" id="UP000271098"/>
    </source>
</evidence>
<organism evidence="3">
    <name type="scientific">Gongylonema pulchrum</name>
    <dbReference type="NCBI Taxonomy" id="637853"/>
    <lineage>
        <taxon>Eukaryota</taxon>
        <taxon>Metazoa</taxon>
        <taxon>Ecdysozoa</taxon>
        <taxon>Nematoda</taxon>
        <taxon>Chromadorea</taxon>
        <taxon>Rhabditida</taxon>
        <taxon>Spirurina</taxon>
        <taxon>Spiruromorpha</taxon>
        <taxon>Spiruroidea</taxon>
        <taxon>Gongylonematidae</taxon>
        <taxon>Gongylonema</taxon>
    </lineage>
</organism>
<protein>
    <submittedName>
        <fullName evidence="3">SAM-dependent methyltransferase</fullName>
    </submittedName>
</protein>
<dbReference type="Proteomes" id="UP000271098">
    <property type="component" value="Unassembled WGS sequence"/>
</dbReference>
<accession>A0A183EBL4</accession>
<dbReference type="EMBL" id="UYRT01086619">
    <property type="protein sequence ID" value="VDN31566.1"/>
    <property type="molecule type" value="Genomic_DNA"/>
</dbReference>
<proteinExistence type="predicted"/>
<evidence type="ECO:0000313" key="3">
    <source>
        <dbReference type="WBParaSite" id="GPUH_0001838001-mRNA-1"/>
    </source>
</evidence>